<name>A0AAV4D7A1_9GAST</name>
<dbReference type="SUPFAM" id="SSF63411">
    <property type="entry name" value="LuxS/MPP-like metallohydrolase"/>
    <property type="match status" value="1"/>
</dbReference>
<evidence type="ECO:0000256" key="1">
    <source>
        <dbReference type="ARBA" id="ARBA00022723"/>
    </source>
</evidence>
<protein>
    <submittedName>
        <fullName evidence="3">Nardilysin-like</fullName>
    </submittedName>
</protein>
<evidence type="ECO:0000313" key="3">
    <source>
        <dbReference type="EMBL" id="GFO39982.1"/>
    </source>
</evidence>
<dbReference type="AlphaFoldDB" id="A0AAV4D7A1"/>
<evidence type="ECO:0000313" key="4">
    <source>
        <dbReference type="Proteomes" id="UP000735302"/>
    </source>
</evidence>
<dbReference type="PANTHER" id="PTHR43690:SF18">
    <property type="entry name" value="INSULIN-DEGRADING ENZYME-RELATED"/>
    <property type="match status" value="1"/>
</dbReference>
<dbReference type="Pfam" id="PF16187">
    <property type="entry name" value="Peptidase_M16_M"/>
    <property type="match status" value="1"/>
</dbReference>
<proteinExistence type="predicted"/>
<accession>A0AAV4D7A1</accession>
<dbReference type="Proteomes" id="UP000735302">
    <property type="component" value="Unassembled WGS sequence"/>
</dbReference>
<comment type="caution">
    <text evidence="3">The sequence shown here is derived from an EMBL/GenBank/DDBJ whole genome shotgun (WGS) entry which is preliminary data.</text>
</comment>
<gene>
    <name evidence="3" type="ORF">PoB_006648700</name>
</gene>
<organism evidence="3 4">
    <name type="scientific">Plakobranchus ocellatus</name>
    <dbReference type="NCBI Taxonomy" id="259542"/>
    <lineage>
        <taxon>Eukaryota</taxon>
        <taxon>Metazoa</taxon>
        <taxon>Spiralia</taxon>
        <taxon>Lophotrochozoa</taxon>
        <taxon>Mollusca</taxon>
        <taxon>Gastropoda</taxon>
        <taxon>Heterobranchia</taxon>
        <taxon>Euthyneura</taxon>
        <taxon>Panpulmonata</taxon>
        <taxon>Sacoglossa</taxon>
        <taxon>Placobranchoidea</taxon>
        <taxon>Plakobranchidae</taxon>
        <taxon>Plakobranchus</taxon>
    </lineage>
</organism>
<dbReference type="InterPro" id="IPR011249">
    <property type="entry name" value="Metalloenz_LuxS/M16"/>
</dbReference>
<dbReference type="EMBL" id="BLXT01007556">
    <property type="protein sequence ID" value="GFO39982.1"/>
    <property type="molecule type" value="Genomic_DNA"/>
</dbReference>
<dbReference type="InterPro" id="IPR050626">
    <property type="entry name" value="Peptidase_M16"/>
</dbReference>
<dbReference type="GO" id="GO:0046872">
    <property type="term" value="F:metal ion binding"/>
    <property type="evidence" value="ECO:0007669"/>
    <property type="project" value="UniProtKB-KW"/>
</dbReference>
<feature type="domain" description="Peptidase M16 middle/third" evidence="2">
    <location>
        <begin position="69"/>
        <end position="146"/>
    </location>
</feature>
<reference evidence="3 4" key="1">
    <citation type="journal article" date="2021" name="Elife">
        <title>Chloroplast acquisition without the gene transfer in kleptoplastic sea slugs, Plakobranchus ocellatus.</title>
        <authorList>
            <person name="Maeda T."/>
            <person name="Takahashi S."/>
            <person name="Yoshida T."/>
            <person name="Shimamura S."/>
            <person name="Takaki Y."/>
            <person name="Nagai Y."/>
            <person name="Toyoda A."/>
            <person name="Suzuki Y."/>
            <person name="Arimoto A."/>
            <person name="Ishii H."/>
            <person name="Satoh N."/>
            <person name="Nishiyama T."/>
            <person name="Hasebe M."/>
            <person name="Maruyama T."/>
            <person name="Minagawa J."/>
            <person name="Obokata J."/>
            <person name="Shigenobu S."/>
        </authorList>
    </citation>
    <scope>NUCLEOTIDE SEQUENCE [LARGE SCALE GENOMIC DNA]</scope>
</reference>
<dbReference type="InterPro" id="IPR032632">
    <property type="entry name" value="Peptidase_M16_M"/>
</dbReference>
<dbReference type="PANTHER" id="PTHR43690">
    <property type="entry name" value="NARDILYSIN"/>
    <property type="match status" value="1"/>
</dbReference>
<dbReference type="Gene3D" id="3.30.830.10">
    <property type="entry name" value="Metalloenzyme, LuxS/M16 peptidase-like"/>
    <property type="match status" value="1"/>
</dbReference>
<sequence>MLHVAVIPMGDLRKMEIIWALPPLMEHYRQLALDISVGNDMTGFTHNSTWTSITISIQLQGEGIKRYDEESIYTYVEQLAENMHMFPPEHYLCGRTLFFEYNEQLLLDCLDFLRPQGMLVLLYDKSYSNMINMAEEPWHGVRYKCQGQANVFVY</sequence>
<keyword evidence="1" id="KW-0479">Metal-binding</keyword>
<keyword evidence="4" id="KW-1185">Reference proteome</keyword>
<evidence type="ECO:0000259" key="2">
    <source>
        <dbReference type="Pfam" id="PF16187"/>
    </source>
</evidence>